<dbReference type="PANTHER" id="PTHR44757:SF2">
    <property type="entry name" value="BIOFILM ARCHITECTURE MAINTENANCE PROTEIN MBAA"/>
    <property type="match status" value="1"/>
</dbReference>
<proteinExistence type="predicted"/>
<dbReference type="SMART" id="SM00267">
    <property type="entry name" value="GGDEF"/>
    <property type="match status" value="1"/>
</dbReference>
<evidence type="ECO:0000259" key="2">
    <source>
        <dbReference type="PROSITE" id="PS50113"/>
    </source>
</evidence>
<dbReference type="SUPFAM" id="SSF55785">
    <property type="entry name" value="PYP-like sensor domain (PAS domain)"/>
    <property type="match status" value="1"/>
</dbReference>
<accession>A0A0S7BVJ9</accession>
<keyword evidence="5" id="KW-1185">Reference proteome</keyword>
<dbReference type="CDD" id="cd01949">
    <property type="entry name" value="GGDEF"/>
    <property type="match status" value="1"/>
</dbReference>
<dbReference type="Pfam" id="PF13426">
    <property type="entry name" value="PAS_9"/>
    <property type="match status" value="2"/>
</dbReference>
<dbReference type="RefSeq" id="WP_062281322.1">
    <property type="nucleotide sequence ID" value="NZ_DF968181.1"/>
</dbReference>
<dbReference type="OrthoDB" id="138436at2"/>
<dbReference type="AlphaFoldDB" id="A0A0S7BVJ9"/>
<evidence type="ECO:0000313" key="4">
    <source>
        <dbReference type="EMBL" id="GAP40998.1"/>
    </source>
</evidence>
<gene>
    <name evidence="4" type="ORF">ATC1_13980</name>
</gene>
<dbReference type="PROSITE" id="PS50112">
    <property type="entry name" value="PAS"/>
    <property type="match status" value="1"/>
</dbReference>
<dbReference type="InterPro" id="IPR043128">
    <property type="entry name" value="Rev_trsase/Diguanyl_cyclase"/>
</dbReference>
<dbReference type="InterPro" id="IPR000014">
    <property type="entry name" value="PAS"/>
</dbReference>
<dbReference type="InterPro" id="IPR035965">
    <property type="entry name" value="PAS-like_dom_sf"/>
</dbReference>
<dbReference type="PROSITE" id="PS50113">
    <property type="entry name" value="PAC"/>
    <property type="match status" value="1"/>
</dbReference>
<reference evidence="4" key="1">
    <citation type="journal article" date="2015" name="Genome Announc.">
        <title>Draft Genome Sequence of Anaerolineae Strain TC1, a Novel Isolate from a Methanogenic Wastewater Treatment System.</title>
        <authorList>
            <person name="Matsuura N."/>
            <person name="Tourlousse D.M."/>
            <person name="Sun L."/>
            <person name="Toyonaga M."/>
            <person name="Kuroda K."/>
            <person name="Ohashi A."/>
            <person name="Cruz R."/>
            <person name="Yamaguchi T."/>
            <person name="Sekiguchi Y."/>
        </authorList>
    </citation>
    <scope>NUCLEOTIDE SEQUENCE [LARGE SCALE GENOMIC DNA]</scope>
    <source>
        <strain evidence="4">TC1</strain>
    </source>
</reference>
<dbReference type="STRING" id="1678840.ATC1_13980"/>
<dbReference type="InterPro" id="IPR052155">
    <property type="entry name" value="Biofilm_reg_signaling"/>
</dbReference>
<dbReference type="FunFam" id="3.30.70.270:FF:000001">
    <property type="entry name" value="Diguanylate cyclase domain protein"/>
    <property type="match status" value="1"/>
</dbReference>
<dbReference type="EMBL" id="DF968181">
    <property type="protein sequence ID" value="GAP40998.1"/>
    <property type="molecule type" value="Genomic_DNA"/>
</dbReference>
<sequence length="591" mass="68573">MIDHNPYYEAVHKNSCAFAYHEAVFDENNRMIDYIFLDVNQSFEELTGLKKEDILNKRYVQDVAQDKDQAMKWVHLYEKVVTEQSTVDFQEYSTEFSRYYSVIAYSSEKSRFVTIFQNKTIELKMQEIAQYFINNIGNQINYDQITKFAYEISGADYAAFNLFHENGRDFSTISLCGVSNQLKKICEMLDFQIIGKTWAYDPEREKRTKDKDITVFETLHDLTGKVLPKTVIIQLENIFKLGITVIAKITREGRVLGDFTLFFKKGQQLKNQNLLLLYISQLSLFMEKNRLDVALQTNQKMFYTLAEYAPIGFISCDTKGTITYANKKLIEIMDSPSYDATRSINLLDFPKLKAAGFSEKLKECMIKDRQISFEMGYTSLWGKYCWLRVFFTPIKENEKIIGANIVVDDITEKKKTEDELKEKVQRDPLTRAFNRHALETILLERINDSAEKKLISCLVVLDVDDFKDINDTYGHLVGDKVLKYLATRIKQELRDDDLIIRTGGDEFLIYFHDIQDEKNAPKFINRLFDKISAEYKIAQEQDGNRHTLHVSCSMGICFYPKDGTSLNVLISKADDALYQVKKSGKGKYAFA</sequence>
<organism evidence="4">
    <name type="scientific">Flexilinea flocculi</name>
    <dbReference type="NCBI Taxonomy" id="1678840"/>
    <lineage>
        <taxon>Bacteria</taxon>
        <taxon>Bacillati</taxon>
        <taxon>Chloroflexota</taxon>
        <taxon>Anaerolineae</taxon>
        <taxon>Anaerolineales</taxon>
        <taxon>Anaerolineaceae</taxon>
        <taxon>Flexilinea</taxon>
    </lineage>
</organism>
<dbReference type="SUPFAM" id="SSF55073">
    <property type="entry name" value="Nucleotide cyclase"/>
    <property type="match status" value="1"/>
</dbReference>
<dbReference type="Pfam" id="PF00990">
    <property type="entry name" value="GGDEF"/>
    <property type="match status" value="1"/>
</dbReference>
<feature type="domain" description="PAS" evidence="1">
    <location>
        <begin position="36"/>
        <end position="69"/>
    </location>
</feature>
<dbReference type="NCBIfam" id="TIGR00254">
    <property type="entry name" value="GGDEF"/>
    <property type="match status" value="1"/>
</dbReference>
<dbReference type="NCBIfam" id="TIGR00229">
    <property type="entry name" value="sensory_box"/>
    <property type="match status" value="1"/>
</dbReference>
<dbReference type="PROSITE" id="PS50887">
    <property type="entry name" value="GGDEF"/>
    <property type="match status" value="1"/>
</dbReference>
<dbReference type="PATRIC" id="fig|1678840.3.peg.2379"/>
<dbReference type="PANTHER" id="PTHR44757">
    <property type="entry name" value="DIGUANYLATE CYCLASE DGCP"/>
    <property type="match status" value="1"/>
</dbReference>
<dbReference type="InterPro" id="IPR000700">
    <property type="entry name" value="PAS-assoc_C"/>
</dbReference>
<protein>
    <submittedName>
        <fullName evidence="4">Protein containing PAS domain S-box</fullName>
    </submittedName>
</protein>
<dbReference type="Proteomes" id="UP000053370">
    <property type="component" value="Unassembled WGS sequence"/>
</dbReference>
<dbReference type="InterPro" id="IPR029787">
    <property type="entry name" value="Nucleotide_cyclase"/>
</dbReference>
<evidence type="ECO:0000259" key="3">
    <source>
        <dbReference type="PROSITE" id="PS50887"/>
    </source>
</evidence>
<evidence type="ECO:0000259" key="1">
    <source>
        <dbReference type="PROSITE" id="PS50112"/>
    </source>
</evidence>
<feature type="domain" description="GGDEF" evidence="3">
    <location>
        <begin position="454"/>
        <end position="591"/>
    </location>
</feature>
<name>A0A0S7BVJ9_9CHLR</name>
<evidence type="ECO:0000313" key="5">
    <source>
        <dbReference type="Proteomes" id="UP000053370"/>
    </source>
</evidence>
<feature type="domain" description="PAC" evidence="2">
    <location>
        <begin position="371"/>
        <end position="422"/>
    </location>
</feature>
<dbReference type="CDD" id="cd00130">
    <property type="entry name" value="PAS"/>
    <property type="match status" value="1"/>
</dbReference>
<dbReference type="Gene3D" id="3.30.70.270">
    <property type="match status" value="1"/>
</dbReference>
<dbReference type="Gene3D" id="3.30.450.20">
    <property type="entry name" value="PAS domain"/>
    <property type="match status" value="2"/>
</dbReference>
<dbReference type="InterPro" id="IPR000160">
    <property type="entry name" value="GGDEF_dom"/>
</dbReference>